<sequence length="347" mass="38635">MTAYQLPADLWRQRVLPFLTIIELLALRSTSSTIGASIVTAILLLHRIDGSLARHALLGLIDMDRTHKGPLLFSYLLRVAYVLDQGGREWRVMGTFIRLAVIHGLTPNGTAPLVLSAEWLAAHLPTSSAFHQLPLMLAIYRLCGQQLRDGAESLALQPEAQEGRHRIGQCVIRVVSLADLPVGHSYRDSYSPTDPAIFYSEGLSQGLSSPSFSSFLFHGVCRLWGQGWRLRALLWLQMARRDDHCSRALRTANIDPADGMVVDYCTGNIGNYLWREVIVSGFRPGETVAAHLTVSRYHVMLFTTESATTDNTHSLDSRFPVSMPRLRAVLRHCGVEQQVISRGEVRV</sequence>
<dbReference type="PhylomeDB" id="A0A0G4FSC2"/>
<keyword evidence="2" id="KW-1185">Reference proteome</keyword>
<protein>
    <submittedName>
        <fullName evidence="1">Uncharacterized protein</fullName>
    </submittedName>
</protein>
<gene>
    <name evidence="1" type="ORF">Vbra_21606</name>
</gene>
<organism evidence="1 2">
    <name type="scientific">Vitrella brassicaformis (strain CCMP3155)</name>
    <dbReference type="NCBI Taxonomy" id="1169540"/>
    <lineage>
        <taxon>Eukaryota</taxon>
        <taxon>Sar</taxon>
        <taxon>Alveolata</taxon>
        <taxon>Colpodellida</taxon>
        <taxon>Vitrellaceae</taxon>
        <taxon>Vitrella</taxon>
    </lineage>
</organism>
<reference evidence="1 2" key="1">
    <citation type="submission" date="2014-11" db="EMBL/GenBank/DDBJ databases">
        <authorList>
            <person name="Zhu J."/>
            <person name="Qi W."/>
            <person name="Song R."/>
        </authorList>
    </citation>
    <scope>NUCLEOTIDE SEQUENCE [LARGE SCALE GENOMIC DNA]</scope>
</reference>
<dbReference type="AlphaFoldDB" id="A0A0G4FSC2"/>
<proteinExistence type="predicted"/>
<name>A0A0G4FSC2_VITBC</name>
<dbReference type="EMBL" id="CDMY01000488">
    <property type="protein sequence ID" value="CEM17311.1"/>
    <property type="molecule type" value="Genomic_DNA"/>
</dbReference>
<dbReference type="Proteomes" id="UP000041254">
    <property type="component" value="Unassembled WGS sequence"/>
</dbReference>
<dbReference type="VEuPathDB" id="CryptoDB:Vbra_21606"/>
<accession>A0A0G4FSC2</accession>
<dbReference type="InParanoid" id="A0A0G4FSC2"/>
<evidence type="ECO:0000313" key="2">
    <source>
        <dbReference type="Proteomes" id="UP000041254"/>
    </source>
</evidence>
<evidence type="ECO:0000313" key="1">
    <source>
        <dbReference type="EMBL" id="CEM17311.1"/>
    </source>
</evidence>